<proteinExistence type="predicted"/>
<gene>
    <name evidence="1" type="ORF">EANT1437_LOCUS13231</name>
</gene>
<dbReference type="EMBL" id="HBHI01025846">
    <property type="protein sequence ID" value="CAD9693606.1"/>
    <property type="molecule type" value="Transcribed_RNA"/>
</dbReference>
<evidence type="ECO:0000313" key="1">
    <source>
        <dbReference type="EMBL" id="CAD9693606.1"/>
    </source>
</evidence>
<accession>A0A7S2SA87</accession>
<name>A0A7S2SA87_9STRA</name>
<protein>
    <submittedName>
        <fullName evidence="1">Uncharacterized protein</fullName>
    </submittedName>
</protein>
<organism evidence="1">
    <name type="scientific">Eucampia antarctica</name>
    <dbReference type="NCBI Taxonomy" id="49252"/>
    <lineage>
        <taxon>Eukaryota</taxon>
        <taxon>Sar</taxon>
        <taxon>Stramenopiles</taxon>
        <taxon>Ochrophyta</taxon>
        <taxon>Bacillariophyta</taxon>
        <taxon>Mediophyceae</taxon>
        <taxon>Biddulphiophycidae</taxon>
        <taxon>Hemiaulales</taxon>
        <taxon>Hemiaulaceae</taxon>
        <taxon>Eucampia</taxon>
    </lineage>
</organism>
<sequence length="257" mass="29203">MKIPTKNELLDQCSLMMSYLGSELYNERGISSNLKSDLTNANKTSQVLKVDVGTISDVSAANKFQIVMLRKQNEQLKSRIKQQSQVILNNKISMKDSSMTSEMNNTNQLNVIEELSRLHKKEIVEMKTSDGENEKKIAAEIKGLTDVIGNIKDQHSIEIENLKCTFKKVQEDHELDLSRMLEALETTQTLSAKVSTMDGMELKDLKENYTLLVQNYQDDIHELKELVNLSCGKCSKKRSKNLPKGYEFVPRSSVFYG</sequence>
<dbReference type="AlphaFoldDB" id="A0A7S2SA87"/>
<reference evidence="1" key="1">
    <citation type="submission" date="2021-01" db="EMBL/GenBank/DDBJ databases">
        <authorList>
            <person name="Corre E."/>
            <person name="Pelletier E."/>
            <person name="Niang G."/>
            <person name="Scheremetjew M."/>
            <person name="Finn R."/>
            <person name="Kale V."/>
            <person name="Holt S."/>
            <person name="Cochrane G."/>
            <person name="Meng A."/>
            <person name="Brown T."/>
            <person name="Cohen L."/>
        </authorList>
    </citation>
    <scope>NUCLEOTIDE SEQUENCE</scope>
    <source>
        <strain evidence="1">CCMP1452</strain>
    </source>
</reference>